<protein>
    <recommendedName>
        <fullName evidence="3">DNA-directed RNA polymerase</fullName>
    </recommendedName>
</protein>
<dbReference type="SMR" id="A0A429G9W8"/>
<dbReference type="RefSeq" id="WP_012309647.1">
    <property type="nucleotide sequence ID" value="NZ_RCOR01000006.1"/>
</dbReference>
<proteinExistence type="predicted"/>
<organism evidence="1 2">
    <name type="scientific">Candidatus Korarchaeum cryptofilum</name>
    <dbReference type="NCBI Taxonomy" id="498846"/>
    <lineage>
        <taxon>Archaea</taxon>
        <taxon>Thermoproteota</taxon>
        <taxon>Candidatus Korarchaeia</taxon>
        <taxon>Candidatus Korarchaeales</taxon>
        <taxon>Candidatus Korarchaeaceae</taxon>
        <taxon>Candidatus Korarchaeum</taxon>
    </lineage>
</organism>
<dbReference type="GeneID" id="6094281"/>
<dbReference type="GO" id="GO:0003899">
    <property type="term" value="F:DNA-directed RNA polymerase activity"/>
    <property type="evidence" value="ECO:0007669"/>
    <property type="project" value="InterPro"/>
</dbReference>
<reference evidence="1 2" key="1">
    <citation type="submission" date="2018-10" db="EMBL/GenBank/DDBJ databases">
        <title>Co-occurring genomic capacity for anaerobic methane metabolism and dissimilatory sulfite reduction discovered in the Korarchaeota.</title>
        <authorList>
            <person name="Mckay L.J."/>
            <person name="Dlakic M."/>
            <person name="Fields M.W."/>
            <person name="Delmont T.O."/>
            <person name="Eren A.M."/>
            <person name="Jay Z.J."/>
            <person name="Klingelsmith K.B."/>
            <person name="Rusch D.B."/>
            <person name="Inskeep W.P."/>
        </authorList>
    </citation>
    <scope>NUCLEOTIDE SEQUENCE [LARGE SCALE GENOMIC DNA]</scope>
    <source>
        <strain evidence="1 2">WS</strain>
    </source>
</reference>
<gene>
    <name evidence="1" type="ORF">D9Q81_00835</name>
</gene>
<dbReference type="GO" id="GO:0006351">
    <property type="term" value="P:DNA-templated transcription"/>
    <property type="evidence" value="ECO:0007669"/>
    <property type="project" value="InterPro"/>
</dbReference>
<dbReference type="EMBL" id="RCOR01000006">
    <property type="protein sequence ID" value="RSN70586.1"/>
    <property type="molecule type" value="Genomic_DNA"/>
</dbReference>
<dbReference type="Gene3D" id="2.40.50.140">
    <property type="entry name" value="Nucleic acid-binding proteins"/>
    <property type="match status" value="1"/>
</dbReference>
<dbReference type="Proteomes" id="UP000278149">
    <property type="component" value="Unassembled WGS sequence"/>
</dbReference>
<name>A0A429G9W8_9CREN</name>
<comment type="caution">
    <text evidence="1">The sequence shown here is derived from an EMBL/GenBank/DDBJ whole genome shotgun (WGS) entry which is preliminary data.</text>
</comment>
<dbReference type="Pfam" id="PF03870">
    <property type="entry name" value="RNA_pol_Rpb8"/>
    <property type="match status" value="1"/>
</dbReference>
<accession>A0A429G9W8</accession>
<evidence type="ECO:0008006" key="3">
    <source>
        <dbReference type="Google" id="ProtNLM"/>
    </source>
</evidence>
<dbReference type="InterPro" id="IPR005570">
    <property type="entry name" value="RPABC3"/>
</dbReference>
<evidence type="ECO:0000313" key="2">
    <source>
        <dbReference type="Proteomes" id="UP000278149"/>
    </source>
</evidence>
<dbReference type="AlphaFoldDB" id="A0A429G9W8"/>
<evidence type="ECO:0000313" key="1">
    <source>
        <dbReference type="EMBL" id="RSN70586.1"/>
    </source>
</evidence>
<dbReference type="InterPro" id="IPR012340">
    <property type="entry name" value="NA-bd_OB-fold"/>
</dbReference>
<sequence>MSKVRLSSVRSDPIFDINILSFESLDRSFEATLEFPKGLIDLKEGMEADLTLGEEGEGDIIMKGVVYKFDDSSRTIEISFHGLLMKLTYSKAAPFKLSQGEEVYLTIKFA</sequence>